<protein>
    <submittedName>
        <fullName evidence="1">Uncharacterized protein</fullName>
    </submittedName>
</protein>
<reference evidence="2" key="1">
    <citation type="journal article" date="2019" name="Int. J. Syst. Evol. Microbiol.">
        <title>The Global Catalogue of Microorganisms (GCM) 10K type strain sequencing project: providing services to taxonomists for standard genome sequencing and annotation.</title>
        <authorList>
            <consortium name="The Broad Institute Genomics Platform"/>
            <consortium name="The Broad Institute Genome Sequencing Center for Infectious Disease"/>
            <person name="Wu L."/>
            <person name="Ma J."/>
        </authorList>
    </citation>
    <scope>NUCLEOTIDE SEQUENCE [LARGE SCALE GENOMIC DNA]</scope>
    <source>
        <strain evidence="2">CCUG 53915</strain>
    </source>
</reference>
<organism evidence="1 2">
    <name type="scientific">Sporosarcina contaminans</name>
    <dbReference type="NCBI Taxonomy" id="633403"/>
    <lineage>
        <taxon>Bacteria</taxon>
        <taxon>Bacillati</taxon>
        <taxon>Bacillota</taxon>
        <taxon>Bacilli</taxon>
        <taxon>Bacillales</taxon>
        <taxon>Caryophanaceae</taxon>
        <taxon>Sporosarcina</taxon>
    </lineage>
</organism>
<dbReference type="EMBL" id="JBHTLT010000049">
    <property type="protein sequence ID" value="MFD1205660.1"/>
    <property type="molecule type" value="Genomic_DNA"/>
</dbReference>
<evidence type="ECO:0000313" key="1">
    <source>
        <dbReference type="EMBL" id="MFD1205660.1"/>
    </source>
</evidence>
<proteinExistence type="predicted"/>
<sequence>MVKIGVRGRIFTELIPPLYDGGFLSLFSKKFRLKSDHRSALLRTFQSLAE</sequence>
<comment type="caution">
    <text evidence="1">The sequence shown here is derived from an EMBL/GenBank/DDBJ whole genome shotgun (WGS) entry which is preliminary data.</text>
</comment>
<dbReference type="RefSeq" id="WP_336822851.1">
    <property type="nucleotide sequence ID" value="NZ_JBHTLT010000049.1"/>
</dbReference>
<evidence type="ECO:0000313" key="2">
    <source>
        <dbReference type="Proteomes" id="UP001597231"/>
    </source>
</evidence>
<accession>A0ABW3TZ26</accession>
<name>A0ABW3TZ26_9BACL</name>
<dbReference type="Proteomes" id="UP001597231">
    <property type="component" value="Unassembled WGS sequence"/>
</dbReference>
<gene>
    <name evidence="1" type="ORF">ACFQ38_11170</name>
</gene>
<keyword evidence="2" id="KW-1185">Reference proteome</keyword>